<dbReference type="Gene3D" id="1.10.238.20">
    <property type="entry name" value="Pheromone/general odorant binding protein domain"/>
    <property type="match status" value="1"/>
</dbReference>
<proteinExistence type="predicted"/>
<dbReference type="Proteomes" id="UP000198287">
    <property type="component" value="Unassembled WGS sequence"/>
</dbReference>
<dbReference type="InterPro" id="IPR006170">
    <property type="entry name" value="PBP/GOBP"/>
</dbReference>
<organism evidence="2 3">
    <name type="scientific">Folsomia candida</name>
    <name type="common">Springtail</name>
    <dbReference type="NCBI Taxonomy" id="158441"/>
    <lineage>
        <taxon>Eukaryota</taxon>
        <taxon>Metazoa</taxon>
        <taxon>Ecdysozoa</taxon>
        <taxon>Arthropoda</taxon>
        <taxon>Hexapoda</taxon>
        <taxon>Collembola</taxon>
        <taxon>Entomobryomorpha</taxon>
        <taxon>Isotomoidea</taxon>
        <taxon>Isotomidae</taxon>
        <taxon>Proisotominae</taxon>
        <taxon>Folsomia</taxon>
    </lineage>
</organism>
<sequence>MKLTSVGALVVGFWGVSIGMTVSTTRGINSSITSTSRGGIGDNRPGQSSTTTTERMLLFELKNGTKMGSMSLLATTQMKMMMSTSTERMKTGSPPMSGPRGNYKAATEGSEAGVTESVPRNGGRGCAGSRFLPKSMSENITKDCIDLIGFRMENFPPKEEDLVKVNYEDKCFSKCYLTELHYMTEADNLDPKRIFDDIRQETPQEKWPARHDAIKDCIKHTEDMASVEGGVSNSPCKYALVFFVCARESERRIIC</sequence>
<dbReference type="InterPro" id="IPR036728">
    <property type="entry name" value="PBP_GOBP_sf"/>
</dbReference>
<accession>A0A226DEU6</accession>
<evidence type="ECO:0000313" key="3">
    <source>
        <dbReference type="Proteomes" id="UP000198287"/>
    </source>
</evidence>
<evidence type="ECO:0000256" key="1">
    <source>
        <dbReference type="SAM" id="MobiDB-lite"/>
    </source>
</evidence>
<comment type="caution">
    <text evidence="2">The sequence shown here is derived from an EMBL/GenBank/DDBJ whole genome shotgun (WGS) entry which is preliminary data.</text>
</comment>
<protein>
    <submittedName>
        <fullName evidence="2">Uncharacterized protein</fullName>
    </submittedName>
</protein>
<dbReference type="EMBL" id="LNIX01000021">
    <property type="protein sequence ID" value="OXA43713.1"/>
    <property type="molecule type" value="Genomic_DNA"/>
</dbReference>
<dbReference type="GO" id="GO:0005549">
    <property type="term" value="F:odorant binding"/>
    <property type="evidence" value="ECO:0007669"/>
    <property type="project" value="InterPro"/>
</dbReference>
<dbReference type="SUPFAM" id="SSF47565">
    <property type="entry name" value="Insect pheromone/odorant-binding proteins"/>
    <property type="match status" value="1"/>
</dbReference>
<reference evidence="2 3" key="1">
    <citation type="submission" date="2015-12" db="EMBL/GenBank/DDBJ databases">
        <title>The genome of Folsomia candida.</title>
        <authorList>
            <person name="Faddeeva A."/>
            <person name="Derks M.F."/>
            <person name="Anvar Y."/>
            <person name="Smit S."/>
            <person name="Van Straalen N."/>
            <person name="Roelofs D."/>
        </authorList>
    </citation>
    <scope>NUCLEOTIDE SEQUENCE [LARGE SCALE GENOMIC DNA]</scope>
    <source>
        <strain evidence="2 3">VU population</strain>
        <tissue evidence="2">Whole body</tissue>
    </source>
</reference>
<dbReference type="AlphaFoldDB" id="A0A226DEU6"/>
<keyword evidence="3" id="KW-1185">Reference proteome</keyword>
<name>A0A226DEU6_FOLCA</name>
<feature type="region of interest" description="Disordered" evidence="1">
    <location>
        <begin position="30"/>
        <end position="52"/>
    </location>
</feature>
<dbReference type="CDD" id="cd23992">
    <property type="entry name" value="PBP_GOBP"/>
    <property type="match status" value="1"/>
</dbReference>
<dbReference type="Pfam" id="PF01395">
    <property type="entry name" value="PBP_GOBP"/>
    <property type="match status" value="1"/>
</dbReference>
<gene>
    <name evidence="2" type="ORF">Fcan01_21390</name>
</gene>
<evidence type="ECO:0000313" key="2">
    <source>
        <dbReference type="EMBL" id="OXA43713.1"/>
    </source>
</evidence>
<feature type="region of interest" description="Disordered" evidence="1">
    <location>
        <begin position="87"/>
        <end position="121"/>
    </location>
</feature>